<keyword evidence="5 8" id="KW-0472">Membrane</keyword>
<feature type="domain" description="Piezo TM1-24" evidence="11">
    <location>
        <begin position="109"/>
        <end position="230"/>
    </location>
</feature>
<feature type="transmembrane region" description="Helical" evidence="8">
    <location>
        <begin position="415"/>
        <end position="431"/>
    </location>
</feature>
<evidence type="ECO:0000256" key="7">
    <source>
        <dbReference type="SAM" id="MobiDB-lite"/>
    </source>
</evidence>
<feature type="transmembrane region" description="Helical" evidence="8">
    <location>
        <begin position="476"/>
        <end position="496"/>
    </location>
</feature>
<feature type="transmembrane region" description="Helical" evidence="8">
    <location>
        <begin position="1166"/>
        <end position="1188"/>
    </location>
</feature>
<keyword evidence="3 8" id="KW-0812">Transmembrane</keyword>
<feature type="transmembrane region" description="Helical" evidence="8">
    <location>
        <begin position="1129"/>
        <end position="1159"/>
    </location>
</feature>
<evidence type="ECO:0000256" key="3">
    <source>
        <dbReference type="ARBA" id="ARBA00022692"/>
    </source>
</evidence>
<dbReference type="Pfam" id="PF24874">
    <property type="entry name" value="Piezo_THU9_anchor"/>
    <property type="match status" value="1"/>
</dbReference>
<evidence type="ECO:0000259" key="11">
    <source>
        <dbReference type="Pfam" id="PF24871"/>
    </source>
</evidence>
<feature type="transmembrane region" description="Helical" evidence="8">
    <location>
        <begin position="722"/>
        <end position="746"/>
    </location>
</feature>
<dbReference type="InterPro" id="IPR027272">
    <property type="entry name" value="Piezo"/>
</dbReference>
<feature type="transmembrane region" description="Helical" evidence="8">
    <location>
        <begin position="275"/>
        <end position="293"/>
    </location>
</feature>
<feature type="transmembrane region" description="Helical" evidence="8">
    <location>
        <begin position="958"/>
        <end position="976"/>
    </location>
</feature>
<feature type="transmembrane region" description="Helical" evidence="8">
    <location>
        <begin position="2251"/>
        <end position="2276"/>
    </location>
</feature>
<dbReference type="InterPro" id="IPR031334">
    <property type="entry name" value="Piezo_cap_dom"/>
</dbReference>
<feature type="transmembrane region" description="Helical" evidence="8">
    <location>
        <begin position="204"/>
        <end position="225"/>
    </location>
</feature>
<dbReference type="GO" id="GO:0071260">
    <property type="term" value="P:cellular response to mechanical stimulus"/>
    <property type="evidence" value="ECO:0007669"/>
    <property type="project" value="TreeGrafter"/>
</dbReference>
<dbReference type="PANTHER" id="PTHR13167:SF25">
    <property type="entry name" value="PIEZO-TYPE MECHANOSENSITIVE ION CHANNEL COMPONENT"/>
    <property type="match status" value="1"/>
</dbReference>
<feature type="transmembrane region" description="Helical" evidence="8">
    <location>
        <begin position="1969"/>
        <end position="1993"/>
    </location>
</feature>
<feature type="transmembrane region" description="Helical" evidence="8">
    <location>
        <begin position="1940"/>
        <end position="1957"/>
    </location>
</feature>
<feature type="compositionally biased region" description="Low complexity" evidence="7">
    <location>
        <begin position="1805"/>
        <end position="1821"/>
    </location>
</feature>
<feature type="transmembrane region" description="Helical" evidence="8">
    <location>
        <begin position="903"/>
        <end position="924"/>
    </location>
</feature>
<feature type="domain" description="Piezo THU9 and anchor" evidence="12">
    <location>
        <begin position="2210"/>
        <end position="2447"/>
    </location>
</feature>
<feature type="transmembrane region" description="Helical" evidence="8">
    <location>
        <begin position="1278"/>
        <end position="1311"/>
    </location>
</feature>
<organism evidence="13 14">
    <name type="scientific">Anaeramoeba flamelloides</name>
    <dbReference type="NCBI Taxonomy" id="1746091"/>
    <lineage>
        <taxon>Eukaryota</taxon>
        <taxon>Metamonada</taxon>
        <taxon>Anaeramoebidae</taxon>
        <taxon>Anaeramoeba</taxon>
    </lineage>
</organism>
<feature type="transmembrane region" description="Helical" evidence="8">
    <location>
        <begin position="1474"/>
        <end position="1503"/>
    </location>
</feature>
<feature type="compositionally biased region" description="Acidic residues" evidence="7">
    <location>
        <begin position="2106"/>
        <end position="2148"/>
    </location>
</feature>
<protein>
    <recommendedName>
        <fullName evidence="15">Piezo non-specific cation channel R-Ras-binding domain-containing protein</fullName>
    </recommendedName>
</protein>
<dbReference type="GO" id="GO:0008381">
    <property type="term" value="F:mechanosensitive monoatomic ion channel activity"/>
    <property type="evidence" value="ECO:0007669"/>
    <property type="project" value="InterPro"/>
</dbReference>
<dbReference type="Proteomes" id="UP001146793">
    <property type="component" value="Unassembled WGS sequence"/>
</dbReference>
<keyword evidence="4 8" id="KW-1133">Transmembrane helix</keyword>
<feature type="transmembrane region" description="Helical" evidence="8">
    <location>
        <begin position="853"/>
        <end position="872"/>
    </location>
</feature>
<evidence type="ECO:0000256" key="2">
    <source>
        <dbReference type="ARBA" id="ARBA00007821"/>
    </source>
</evidence>
<evidence type="ECO:0000256" key="4">
    <source>
        <dbReference type="ARBA" id="ARBA00022989"/>
    </source>
</evidence>
<evidence type="ECO:0000259" key="10">
    <source>
        <dbReference type="Pfam" id="PF23188"/>
    </source>
</evidence>
<feature type="region of interest" description="Disordered" evidence="7">
    <location>
        <begin position="994"/>
        <end position="1024"/>
    </location>
</feature>
<evidence type="ECO:0000259" key="9">
    <source>
        <dbReference type="Pfam" id="PF12166"/>
    </source>
</evidence>
<feature type="transmembrane region" description="Helical" evidence="8">
    <location>
        <begin position="89"/>
        <end position="110"/>
    </location>
</feature>
<feature type="transmembrane region" description="Helical" evidence="8">
    <location>
        <begin position="392"/>
        <end position="409"/>
    </location>
</feature>
<reference evidence="13" key="1">
    <citation type="submission" date="2022-08" db="EMBL/GenBank/DDBJ databases">
        <title>Novel sulphate-reducing endosymbionts in the free-living metamonad Anaeramoeba.</title>
        <authorList>
            <person name="Jerlstrom-Hultqvist J."/>
            <person name="Cepicka I."/>
            <person name="Gallot-Lavallee L."/>
            <person name="Salas-Leiva D."/>
            <person name="Curtis B.A."/>
            <person name="Zahonova K."/>
            <person name="Pipaliya S."/>
            <person name="Dacks J."/>
            <person name="Roger A.J."/>
        </authorList>
    </citation>
    <scope>NUCLEOTIDE SEQUENCE</scope>
    <source>
        <strain evidence="13">Busselton2</strain>
    </source>
</reference>
<feature type="transmembrane region" description="Helical" evidence="8">
    <location>
        <begin position="1523"/>
        <end position="1540"/>
    </location>
</feature>
<feature type="compositionally biased region" description="Basic and acidic residues" evidence="7">
    <location>
        <begin position="1834"/>
        <end position="1850"/>
    </location>
</feature>
<feature type="transmembrane region" description="Helical" evidence="8">
    <location>
        <begin position="2425"/>
        <end position="2445"/>
    </location>
</feature>
<dbReference type="Pfam" id="PF24871">
    <property type="entry name" value="Piezo_TM1-24"/>
    <property type="match status" value="1"/>
</dbReference>
<evidence type="ECO:0000313" key="13">
    <source>
        <dbReference type="EMBL" id="KAJ3443908.1"/>
    </source>
</evidence>
<accession>A0AAV7ZQL2</accession>
<evidence type="ECO:0000313" key="14">
    <source>
        <dbReference type="Proteomes" id="UP001146793"/>
    </source>
</evidence>
<dbReference type="InterPro" id="IPR056768">
    <property type="entry name" value="THU_Piezo"/>
</dbReference>
<feature type="transmembrane region" description="Helical" evidence="8">
    <location>
        <begin position="300"/>
        <end position="319"/>
    </location>
</feature>
<comment type="caution">
    <text evidence="13">The sequence shown here is derived from an EMBL/GenBank/DDBJ whole genome shotgun (WGS) entry which is preliminary data.</text>
</comment>
<evidence type="ECO:0000256" key="5">
    <source>
        <dbReference type="ARBA" id="ARBA00023136"/>
    </source>
</evidence>
<dbReference type="GO" id="GO:0042391">
    <property type="term" value="P:regulation of membrane potential"/>
    <property type="evidence" value="ECO:0007669"/>
    <property type="project" value="TreeGrafter"/>
</dbReference>
<feature type="transmembrane region" description="Helical" evidence="8">
    <location>
        <begin position="116"/>
        <end position="132"/>
    </location>
</feature>
<dbReference type="GO" id="GO:0050982">
    <property type="term" value="P:detection of mechanical stimulus"/>
    <property type="evidence" value="ECO:0007669"/>
    <property type="project" value="TreeGrafter"/>
</dbReference>
<dbReference type="InterPro" id="IPR056770">
    <property type="entry name" value="Piezo_THU9_anchor"/>
</dbReference>
<dbReference type="Pfam" id="PF23188">
    <property type="entry name" value="THU_Piezo1"/>
    <property type="match status" value="1"/>
</dbReference>
<feature type="transmembrane region" description="Helical" evidence="8">
    <location>
        <begin position="2315"/>
        <end position="2335"/>
    </location>
</feature>
<feature type="transmembrane region" description="Helical" evidence="8">
    <location>
        <begin position="669"/>
        <end position="692"/>
    </location>
</feature>
<feature type="region of interest" description="Disordered" evidence="7">
    <location>
        <begin position="1759"/>
        <end position="1850"/>
    </location>
</feature>
<feature type="transmembrane region" description="Helical" evidence="8">
    <location>
        <begin position="249"/>
        <end position="269"/>
    </location>
</feature>
<feature type="transmembrane region" description="Helical" evidence="8">
    <location>
        <begin position="349"/>
        <end position="371"/>
    </location>
</feature>
<feature type="compositionally biased region" description="Acidic residues" evidence="7">
    <location>
        <begin position="994"/>
        <end position="1004"/>
    </location>
</feature>
<feature type="transmembrane region" description="Helical" evidence="8">
    <location>
        <begin position="2662"/>
        <end position="2681"/>
    </location>
</feature>
<comment type="subcellular location">
    <subcellularLocation>
        <location evidence="1">Membrane</location>
        <topology evidence="1">Multi-pass membrane protein</topology>
    </subcellularLocation>
</comment>
<comment type="similarity">
    <text evidence="2">Belongs to the PIEZO (TC 1.A.75) family.</text>
</comment>
<feature type="domain" description="Piezo non-specific cation channel cap" evidence="9">
    <location>
        <begin position="2497"/>
        <end position="2747"/>
    </location>
</feature>
<feature type="region of interest" description="Disordered" evidence="7">
    <location>
        <begin position="2072"/>
        <end position="2148"/>
    </location>
</feature>
<feature type="transmembrane region" description="Helical" evidence="8">
    <location>
        <begin position="438"/>
        <end position="456"/>
    </location>
</feature>
<feature type="transmembrane region" description="Helical" evidence="8">
    <location>
        <begin position="878"/>
        <end position="896"/>
    </location>
</feature>
<dbReference type="GO" id="GO:0016020">
    <property type="term" value="C:membrane"/>
    <property type="evidence" value="ECO:0007669"/>
    <property type="project" value="UniProtKB-SubCell"/>
</dbReference>
<gene>
    <name evidence="13" type="ORF">M0812_09755</name>
</gene>
<keyword evidence="6" id="KW-0175">Coiled coil</keyword>
<feature type="domain" description="Piezo transmembrane helical unit" evidence="10">
    <location>
        <begin position="1921"/>
        <end position="2058"/>
    </location>
</feature>
<feature type="transmembrane region" description="Helical" evidence="8">
    <location>
        <begin position="1318"/>
        <end position="1338"/>
    </location>
</feature>
<dbReference type="Pfam" id="PF12166">
    <property type="entry name" value="Piezo_cap"/>
    <property type="match status" value="1"/>
</dbReference>
<feature type="region of interest" description="Disordered" evidence="7">
    <location>
        <begin position="1"/>
        <end position="55"/>
    </location>
</feature>
<evidence type="ECO:0000259" key="12">
    <source>
        <dbReference type="Pfam" id="PF24874"/>
    </source>
</evidence>
<feature type="transmembrane region" description="Helical" evidence="8">
    <location>
        <begin position="766"/>
        <end position="786"/>
    </location>
</feature>
<sequence length="2760" mass="323456">MSTSSSTTSSSDDDSKKVLINRSSSDTEKGSTSSDTSETNKSGVPKLGGNTGTLSKQEAIKQKFLIKTEKKKKLKEQTKDAEKKQVNKLLIILLNIILPLCLVLCFITRFNLFSTVYLILFMVYLLVPSYKLTRGVKGFQRFNFIFVILNLVFSSVFLIGQIVYNSYLYEEEKKDNYPVPEDSTTEELFQTIGLEMVWLDPLKGFLTIFPDSLLLIVSIFTLVLLKKDNTLINQNNLIRNRRRIKIPTGYRKVKIFGCLILIFLLVVTFPSINNLVLLIFGLVFFSIWSFGSIKIYNFKPFWIILLIYTSIYFLFMYAMQFPISNVSDIPIYIEAFDLNDIVVIDYMPIFKIVILFAIYFFICLVLIDQFYGTDLVEETGGTGFIQNESTVTVLRFVIFGLSICTLLYYVSYSPSLLTLPILILCCVSLLVPKIFNIMIPYVSHFIILIFVAQYVYNIDFDVWEDSDLLVDIGFKFFDDTITVFAIGLITILLLCFHNRTTSSLKKTVKEIQEREKIMKKEEIEKEKRKLERAKRRKKQLEKENEVLNSNSESSSEGLWLVVDEKIQKKNKKKIFRKSKKKTTDYFEDESDGYDNDDDSDDVDELMDQKMINKNQKKGNNEIIIQNERQKKKIQWINATKESDNEFSDLSDSEDEDDNSKESFLKYFKILFRLVFKFVLSTSFYYSLFIVLICSLNHLTILNSVFMAFFVIFILLKKFARKFWIVLVIYAELVLLLMFIWNFSFIYNNTNSTDFIYLFGLYSDLGFPSFVKWNIMIAIFAVLQYHINKIYSNTEKLKIKDNDGNGDKKEESKKDYNKNGFIFGDDINAGDEEEIEIFEMEVVITQIINKYYKLFFLTFGEHTAYGLVLLYCLYSKICIIHWVFLIFTFVCFLIHTITHDNKKLKLFFFLLTLSVGLTILFRYAYQFYFFSTFISDIIGDLFFFNDLGLWVSKESTWKTFIPISLLFVFLITQLSYLKSRDKLTDLNELWEQDEFENENDNQYNEEENKNDKPTPNKKKKKKKQEIKNKYNNTNNIIINKNNNDNNDFDEKDKIDFEIDSDSEDVEVTMIKQRLERRGGLNKYISFDLKKFKFKFHSNKVKRDFQLILKNLILLFMEFIKRLIFLHSYKLYLFVCFFVSIYDPNLINFAFLLFSILTVILKSNIKRIWPIIIVYSSVIILVYYASYFIMLNEYHDDDLLQYLGLFSDDSLTDKIKGSFFILITLRFAQQVAFYKNTYYPDTNIKLFIVNNEQTQYDDTNQIKRIFNNFKNFANDFILKFGILCLHLTLLITSFLNNSLYGIFTVIILAILIFGKKKRNLKLYIFFILIFGISLLIRYLIVLGLPQFEEDLYEDIDLGISNDTMYWLGIKIKNAKFLTGDFFILFFLSINTKNWILRRKELVQMHLERKQHVNSDYDSDDNVGNRIYENEDSDSDDQNRKITIEKLDDDQNQIYHFKRNSTYYDLFVLQIYSNLKLIIIILIFLVAISLLSFWNFVYVLASMYFLHKLSDFRIQKSIRPFKMLRAFVIFVTFLYVLFTAPFIPQSEQKFSYTNIFGFDASETSVRFSNEGVNSHIIIFFLLNIGIMFFESKYFRGLLEYRIKDFKQVNQRAKDLKNKKLLNIQVKGIELQIEQQNRKNRIVGIREKLFNLQKQEFGLNQKEKSLKSNMDQKHMKMIQRSTSSVQGIREDLNQQTNTEGKVKKNLAKKLYLKIKIFIFGIPGFLKLLLILFIKILLLGIDFELWFDLKEINRDDFMKRKPKKIKKDSYTHTKSNNENNSDNKKNSGSDTGTDTDTNTNTDTDTDTDTDTNTATATDSDTDNGNDQKTKITLRNGQKIVDDNNGKNKKEKKLTDGKQAKNVKEFKKFELEKKKNLKYNQFIRIISKKRFRNPATALTLNDKGEIVRRRPSLFLLLLASLYYFFLNNTEYLCYFCFAIIPLNNPSIISLVYPTLLHCFAIMTRPGRKFWQIQIGYAQFVIAITFFFQLDILCVCYLNQNSGYYSIVSQCELLKCQAGTESYLENFIGLYKMAGNFFSEIWDNLLLLIFMLLHREMMIKKGLWDQKILFDKKTKKTRSQKKPTDIEQNNKNNFIENEETNDKNNDSNSNNDSDNDDDRDSINDEQDYEDDDDDDDGDGDNYNDDDEIEKEEDDEELTRLLKKFKSNNKDLDEFNDKQIIEIIKKQRELKKKKKKKKKKSRFGFFYAITNPTKKESKDLYTVTFLIDFFTLIFIALNYQNLNSSSSQDIQEYISRGSMIPLNFILILLLQFALIVFDRAFYLFQALELKFIYQLLSVIVHWIILFFILPVKLGKAFNEVPALYFLYIIKTFYFLFSGLQVRYGYPHFTGGNILMRNYKKSTKLIFIVYMVVPFIFELRVLLDWICTQTTLELEEFIKLHSIHAKLYKIKCETEAEDFENYKPGKEMGEIPKLFMGVTLFIVLTLLIFGPILLMSRNSDLQTNLVTKVEIRFGIEGYREMYHYEEFLASTRLSSNEDILVMCTDIQESLDAEYFQEIELKQYSELFWGITPAGEDNLIEGLKNGYATTFYVDYTFTSSSTTGEEQSLTREYSYTKDLTDGEATNIANLLENKAEGEVSISNILPTIISIPQLGDVEEICDQTIDGKIFLKGVTNDTNSNSQYWGSLSETDGSLSFYVKNADVPKSSLSEIAVSMGGIVGLYVGVIWAIARFLRMYVNDLAGSIMEDELPNVDMLLSIVQDILWAQKEKNLKLEEELFDELIDIFRSSEKLIYISGTRAKHGNYNYQKN</sequence>
<feature type="transmembrane region" description="Helical" evidence="8">
    <location>
        <begin position="698"/>
        <end position="715"/>
    </location>
</feature>
<dbReference type="GO" id="GO:0005261">
    <property type="term" value="F:monoatomic cation channel activity"/>
    <property type="evidence" value="ECO:0007669"/>
    <property type="project" value="TreeGrafter"/>
</dbReference>
<feature type="coiled-coil region" evidence="6">
    <location>
        <begin position="504"/>
        <end position="550"/>
    </location>
</feature>
<dbReference type="PANTHER" id="PTHR13167">
    <property type="entry name" value="PIEZO-TYPE MECHANOSENSITIVE ION CHANNEL COMPONENT"/>
    <property type="match status" value="1"/>
</dbReference>
<proteinExistence type="inferred from homology"/>
<feature type="compositionally biased region" description="Low complexity" evidence="7">
    <location>
        <begin position="1783"/>
        <end position="1797"/>
    </location>
</feature>
<dbReference type="InterPro" id="IPR056769">
    <property type="entry name" value="Piezo_TM1-24"/>
</dbReference>
<feature type="compositionally biased region" description="Low complexity" evidence="7">
    <location>
        <begin position="30"/>
        <end position="39"/>
    </location>
</feature>
<feature type="transmembrane region" description="Helical" evidence="8">
    <location>
        <begin position="2283"/>
        <end position="2303"/>
    </location>
</feature>
<dbReference type="EMBL" id="JANTQA010000023">
    <property type="protein sequence ID" value="KAJ3443908.1"/>
    <property type="molecule type" value="Genomic_DNA"/>
</dbReference>
<feature type="transmembrane region" description="Helical" evidence="8">
    <location>
        <begin position="2212"/>
        <end position="2231"/>
    </location>
</feature>
<evidence type="ECO:0000256" key="8">
    <source>
        <dbReference type="SAM" id="Phobius"/>
    </source>
</evidence>
<feature type="transmembrane region" description="Helical" evidence="8">
    <location>
        <begin position="1105"/>
        <end position="1123"/>
    </location>
</feature>
<feature type="compositionally biased region" description="Low complexity" evidence="7">
    <location>
        <begin position="1"/>
        <end position="10"/>
    </location>
</feature>
<name>A0AAV7ZQL2_9EUKA</name>
<feature type="transmembrane region" description="Helical" evidence="8">
    <location>
        <begin position="1569"/>
        <end position="1586"/>
    </location>
</feature>
<feature type="transmembrane region" description="Helical" evidence="8">
    <location>
        <begin position="2356"/>
        <end position="2374"/>
    </location>
</feature>
<feature type="compositionally biased region" description="Basic residues" evidence="7">
    <location>
        <begin position="1014"/>
        <end position="1023"/>
    </location>
</feature>
<evidence type="ECO:0000256" key="1">
    <source>
        <dbReference type="ARBA" id="ARBA00004141"/>
    </source>
</evidence>
<feature type="transmembrane region" description="Helical" evidence="8">
    <location>
        <begin position="144"/>
        <end position="164"/>
    </location>
</feature>
<feature type="compositionally biased region" description="Polar residues" evidence="7">
    <location>
        <begin position="2079"/>
        <end position="2088"/>
    </location>
</feature>
<evidence type="ECO:0000256" key="6">
    <source>
        <dbReference type="SAM" id="Coils"/>
    </source>
</evidence>
<evidence type="ECO:0008006" key="15">
    <source>
        <dbReference type="Google" id="ProtNLM"/>
    </source>
</evidence>
<feature type="transmembrane region" description="Helical" evidence="8">
    <location>
        <begin position="1907"/>
        <end position="1934"/>
    </location>
</feature>